<dbReference type="eggNOG" id="ENOG502S06P">
    <property type="taxonomic scope" value="Eukaryota"/>
</dbReference>
<evidence type="ECO:0000256" key="1">
    <source>
        <dbReference type="SAM" id="MobiDB-lite"/>
    </source>
</evidence>
<dbReference type="EMBL" id="KB706578">
    <property type="protein sequence ID" value="EMR66855.1"/>
    <property type="molecule type" value="Genomic_DNA"/>
</dbReference>
<dbReference type="STRING" id="1287681.M7TJE5"/>
<gene>
    <name evidence="2" type="ORF">UCREL1_6149</name>
</gene>
<reference evidence="3" key="1">
    <citation type="journal article" date="2013" name="Genome Announc.">
        <title>Draft genome sequence of the grapevine dieback fungus Eutypa lata UCR-EL1.</title>
        <authorList>
            <person name="Blanco-Ulate B."/>
            <person name="Rolshausen P.E."/>
            <person name="Cantu D."/>
        </authorList>
    </citation>
    <scope>NUCLEOTIDE SEQUENCE [LARGE SCALE GENOMIC DNA]</scope>
    <source>
        <strain evidence="3">UCR-EL1</strain>
    </source>
</reference>
<dbReference type="HOGENOM" id="CLU_956536_0_0_1"/>
<proteinExistence type="predicted"/>
<dbReference type="KEGG" id="ela:UCREL1_6149"/>
<name>M7TJE5_EUTLA</name>
<evidence type="ECO:0000313" key="2">
    <source>
        <dbReference type="EMBL" id="EMR66855.1"/>
    </source>
</evidence>
<dbReference type="Proteomes" id="UP000012174">
    <property type="component" value="Unassembled WGS sequence"/>
</dbReference>
<sequence length="291" mass="31494">MPLELMPTRLERFVELRRSAWLSTSILWSAKDIPSAMPSPQEMGKDGLGSEMYSTGAEVPRISPLDESSAEGGGEDDGSGIKWRYATQGSQLHEASNRYRSDDAAFARKSYIDGVVYMLRGLPDDLDSVEVAAIRQASATACQEDHHQRSRRRHHHLDGNSNNEQLTLTHHRSREEKKTLLHRTVQRLVAFLVLTAHLLFCLLKEGVRLGARWERDHHVSSLVVERGVVAARAVSESPAGQAAGVLGRWALGNVVAGVRDGLGEGVGRLGFGGCDGDGGGGGGGGGGKRWL</sequence>
<accession>M7TJE5</accession>
<dbReference type="OrthoDB" id="5220781at2759"/>
<feature type="region of interest" description="Disordered" evidence="1">
    <location>
        <begin position="140"/>
        <end position="177"/>
    </location>
</feature>
<feature type="region of interest" description="Disordered" evidence="1">
    <location>
        <begin position="62"/>
        <end position="82"/>
    </location>
</feature>
<feature type="compositionally biased region" description="Polar residues" evidence="1">
    <location>
        <begin position="159"/>
        <end position="168"/>
    </location>
</feature>
<organism evidence="2 3">
    <name type="scientific">Eutypa lata (strain UCR-EL1)</name>
    <name type="common">Grapevine dieback disease fungus</name>
    <name type="synonym">Eutypa armeniacae</name>
    <dbReference type="NCBI Taxonomy" id="1287681"/>
    <lineage>
        <taxon>Eukaryota</taxon>
        <taxon>Fungi</taxon>
        <taxon>Dikarya</taxon>
        <taxon>Ascomycota</taxon>
        <taxon>Pezizomycotina</taxon>
        <taxon>Sordariomycetes</taxon>
        <taxon>Xylariomycetidae</taxon>
        <taxon>Xylariales</taxon>
        <taxon>Diatrypaceae</taxon>
        <taxon>Eutypa</taxon>
    </lineage>
</organism>
<keyword evidence="3" id="KW-1185">Reference proteome</keyword>
<evidence type="ECO:0000313" key="3">
    <source>
        <dbReference type="Proteomes" id="UP000012174"/>
    </source>
</evidence>
<dbReference type="AlphaFoldDB" id="M7TJE5"/>
<protein>
    <submittedName>
        <fullName evidence="2">Uncharacterized protein</fullName>
    </submittedName>
</protein>